<name>A0A1Q6F2X8_9BACT</name>
<protein>
    <submittedName>
        <fullName evidence="5">Cell filamentation protein Fic</fullName>
    </submittedName>
</protein>
<reference evidence="5 6" key="1">
    <citation type="journal article" date="2016" name="Nat. Biotechnol.">
        <title>Measurement of bacterial replication rates in microbial communities.</title>
        <authorList>
            <person name="Brown C.T."/>
            <person name="Olm M.R."/>
            <person name="Thomas B.C."/>
            <person name="Banfield J.F."/>
        </authorList>
    </citation>
    <scope>NUCLEOTIDE SEQUENCE [LARGE SCALE GENOMIC DNA]</scope>
    <source>
        <strain evidence="5">CAG:67_53_122</strain>
    </source>
</reference>
<feature type="domain" description="Fido" evidence="4">
    <location>
        <begin position="92"/>
        <end position="261"/>
    </location>
</feature>
<dbReference type="SUPFAM" id="SSF140931">
    <property type="entry name" value="Fic-like"/>
    <property type="match status" value="1"/>
</dbReference>
<keyword evidence="2" id="KW-0547">Nucleotide-binding</keyword>
<dbReference type="Proteomes" id="UP000187417">
    <property type="component" value="Unassembled WGS sequence"/>
</dbReference>
<dbReference type="GO" id="GO:0005524">
    <property type="term" value="F:ATP binding"/>
    <property type="evidence" value="ECO:0007669"/>
    <property type="project" value="UniProtKB-KW"/>
</dbReference>
<feature type="binding site" evidence="2">
    <location>
        <begin position="194"/>
        <end position="201"/>
    </location>
    <ligand>
        <name>ATP</name>
        <dbReference type="ChEBI" id="CHEBI:30616"/>
    </ligand>
</feature>
<sequence>MNRVNELYSEWQALQPLKPEDKNRLDRKFMLEFNYNSNHIEGNTLTYGQTEILLLFGKVVDEANMKDLEEMKAHNVCLKMIQTEAADKEHPLTETFIRQLHHTLLREDYTMYRQSPDGATTSYVIHAGVYKTRPNSVITVTGERFEYASPEETPALMSDLVKWYNDEEQKAEMSPIELAAVFHYRYIRIHPFEDGNGRIARLLVNYILTRYHYPMIVVKSKDKDRYLTALNRCDVNVGPVPSAGAHAKPEQLVPFVEYMTKCLETALTVCIKAAKGESIEEDDDFQKQIKLLQRKAEKREDTRSRSDTVENKVDLYNKLLLPYSQKMKEGILPAFDFFENMECRYTLGLKNSSRDYSHQNQPLDFESMGNEEREMWTQVKSISFSISFSKLKSDYAMQNISTGLFANIQFNARDYMFQSKKYAYGTYPDDTDIAHALEGQKKNLIDIFEKAIKDYNPEN</sequence>
<evidence type="ECO:0000313" key="6">
    <source>
        <dbReference type="Proteomes" id="UP000187417"/>
    </source>
</evidence>
<dbReference type="PANTHER" id="PTHR13504">
    <property type="entry name" value="FIDO DOMAIN-CONTAINING PROTEIN DDB_G0283145"/>
    <property type="match status" value="1"/>
</dbReference>
<evidence type="ECO:0000256" key="1">
    <source>
        <dbReference type="PIRSR" id="PIRSR640198-1"/>
    </source>
</evidence>
<dbReference type="EMBL" id="MNQH01000040">
    <property type="protein sequence ID" value="OKY93284.1"/>
    <property type="molecule type" value="Genomic_DNA"/>
</dbReference>
<proteinExistence type="predicted"/>
<comment type="caution">
    <text evidence="5">The sequence shown here is derived from an EMBL/GenBank/DDBJ whole genome shotgun (WGS) entry which is preliminary data.</text>
</comment>
<dbReference type="STRING" id="28117.BHV66_09700"/>
<evidence type="ECO:0000313" key="5">
    <source>
        <dbReference type="EMBL" id="OKY93284.1"/>
    </source>
</evidence>
<dbReference type="InterPro" id="IPR036597">
    <property type="entry name" value="Fido-like_dom_sf"/>
</dbReference>
<dbReference type="PROSITE" id="PS51459">
    <property type="entry name" value="FIDO"/>
    <property type="match status" value="1"/>
</dbReference>
<dbReference type="AlphaFoldDB" id="A0A1Q6F2X8"/>
<dbReference type="Pfam" id="PF02661">
    <property type="entry name" value="Fic"/>
    <property type="match status" value="1"/>
</dbReference>
<accession>A0A1Q6F2X8</accession>
<dbReference type="PANTHER" id="PTHR13504:SF38">
    <property type="entry name" value="FIDO DOMAIN-CONTAINING PROTEIN"/>
    <property type="match status" value="1"/>
</dbReference>
<evidence type="ECO:0000256" key="2">
    <source>
        <dbReference type="PIRSR" id="PIRSR640198-2"/>
    </source>
</evidence>
<organism evidence="5 6">
    <name type="scientific">Alistipes putredinis</name>
    <dbReference type="NCBI Taxonomy" id="28117"/>
    <lineage>
        <taxon>Bacteria</taxon>
        <taxon>Pseudomonadati</taxon>
        <taxon>Bacteroidota</taxon>
        <taxon>Bacteroidia</taxon>
        <taxon>Bacteroidales</taxon>
        <taxon>Rikenellaceae</taxon>
        <taxon>Alistipes</taxon>
    </lineage>
</organism>
<dbReference type="InterPro" id="IPR040198">
    <property type="entry name" value="Fido_containing"/>
</dbReference>
<dbReference type="RefSeq" id="WP_195611039.1">
    <property type="nucleotide sequence ID" value="NZ_CAUFIG010000035.1"/>
</dbReference>
<feature type="active site" evidence="1">
    <location>
        <position position="190"/>
    </location>
</feature>
<evidence type="ECO:0000256" key="3">
    <source>
        <dbReference type="PIRSR" id="PIRSR640198-3"/>
    </source>
</evidence>
<evidence type="ECO:0000259" key="4">
    <source>
        <dbReference type="PROSITE" id="PS51459"/>
    </source>
</evidence>
<feature type="site" description="Important for autoinhibition of adenylyltransferase activity" evidence="3">
    <location>
        <position position="41"/>
    </location>
</feature>
<gene>
    <name evidence="5" type="ORF">BHV66_09700</name>
</gene>
<dbReference type="InterPro" id="IPR003812">
    <property type="entry name" value="Fido"/>
</dbReference>
<dbReference type="Gene3D" id="1.10.3290.10">
    <property type="entry name" value="Fido-like domain"/>
    <property type="match status" value="1"/>
</dbReference>
<feature type="binding site" evidence="2">
    <location>
        <position position="236"/>
    </location>
    <ligand>
        <name>ATP</name>
        <dbReference type="ChEBI" id="CHEBI:30616"/>
    </ligand>
</feature>
<keyword evidence="2" id="KW-0067">ATP-binding</keyword>